<proteinExistence type="predicted"/>
<accession>A0A5J4U640</accession>
<evidence type="ECO:0000313" key="2">
    <source>
        <dbReference type="EMBL" id="KAA6365680.1"/>
    </source>
</evidence>
<gene>
    <name evidence="2" type="ORF">EZS28_038793</name>
</gene>
<feature type="region of interest" description="Disordered" evidence="1">
    <location>
        <begin position="93"/>
        <end position="114"/>
    </location>
</feature>
<sequence>MGPIPSFSCGKAKFFKRQKRPISDLRRKLSHLRDSLDIQRLLREIQIQSIVRRIEQEKHQNAVNRRSSLNAAQKTLTVSGELPEKPKVANVKNTSLNAAHKNTNNNNQGIDSKT</sequence>
<reference evidence="2 3" key="1">
    <citation type="submission" date="2019-03" db="EMBL/GenBank/DDBJ databases">
        <title>Single cell metagenomics reveals metabolic interactions within the superorganism composed of flagellate Streblomastix strix and complex community of Bacteroidetes bacteria on its surface.</title>
        <authorList>
            <person name="Treitli S.C."/>
            <person name="Kolisko M."/>
            <person name="Husnik F."/>
            <person name="Keeling P."/>
            <person name="Hampl V."/>
        </authorList>
    </citation>
    <scope>NUCLEOTIDE SEQUENCE [LARGE SCALE GENOMIC DNA]</scope>
    <source>
        <strain evidence="2">ST1C</strain>
    </source>
</reference>
<protein>
    <submittedName>
        <fullName evidence="2">Uncharacterized protein</fullName>
    </submittedName>
</protein>
<evidence type="ECO:0000256" key="1">
    <source>
        <dbReference type="SAM" id="MobiDB-lite"/>
    </source>
</evidence>
<dbReference type="Proteomes" id="UP000324800">
    <property type="component" value="Unassembled WGS sequence"/>
</dbReference>
<name>A0A5J4U640_9EUKA</name>
<dbReference type="EMBL" id="SNRW01020220">
    <property type="protein sequence ID" value="KAA6365680.1"/>
    <property type="molecule type" value="Genomic_DNA"/>
</dbReference>
<evidence type="ECO:0000313" key="3">
    <source>
        <dbReference type="Proteomes" id="UP000324800"/>
    </source>
</evidence>
<organism evidence="2 3">
    <name type="scientific">Streblomastix strix</name>
    <dbReference type="NCBI Taxonomy" id="222440"/>
    <lineage>
        <taxon>Eukaryota</taxon>
        <taxon>Metamonada</taxon>
        <taxon>Preaxostyla</taxon>
        <taxon>Oxymonadida</taxon>
        <taxon>Streblomastigidae</taxon>
        <taxon>Streblomastix</taxon>
    </lineage>
</organism>
<comment type="caution">
    <text evidence="2">The sequence shown here is derived from an EMBL/GenBank/DDBJ whole genome shotgun (WGS) entry which is preliminary data.</text>
</comment>
<dbReference type="AlphaFoldDB" id="A0A5J4U640"/>